<dbReference type="Pfam" id="PF01609">
    <property type="entry name" value="DDE_Tnp_1"/>
    <property type="match status" value="1"/>
</dbReference>
<dbReference type="InterPro" id="IPR047647">
    <property type="entry name" value="ISAs1_transpos"/>
</dbReference>
<dbReference type="PANTHER" id="PTHR30298:SF0">
    <property type="entry name" value="PROTEIN YBFL-RELATED"/>
    <property type="match status" value="1"/>
</dbReference>
<evidence type="ECO:0000313" key="3">
    <source>
        <dbReference type="Proteomes" id="UP000008075"/>
    </source>
</evidence>
<dbReference type="InterPro" id="IPR051698">
    <property type="entry name" value="Transposase_11-like"/>
</dbReference>
<name>D3VJT8_XENNA</name>
<sequence>MDAMGCQKTIARQPDEAGAGYILRLKENHPHMYDNVSRHFENALSQQAPLSEYEDVDAGHGRIERRTVQMAPVDGLPQKADWQGLHSIIRVIRERHVGNEMSRENSYFISTLFPTEAQRAATASRSHWQIETQLHWCLDIAFNEDQQRMREGNAAANMALLNKIALNLFRLAPTKAGIKARRKRAGWDDKYLLTVLGKAQQI</sequence>
<feature type="domain" description="Transposase IS4-like" evidence="1">
    <location>
        <begin position="3"/>
        <end position="168"/>
    </location>
</feature>
<dbReference type="eggNOG" id="COG5433">
    <property type="taxonomic scope" value="Bacteria"/>
</dbReference>
<dbReference type="STRING" id="406817.XNC1_2943"/>
<dbReference type="AlphaFoldDB" id="D3VJT8"/>
<accession>D3VJT8</accession>
<gene>
    <name evidence="2" type="ordered locus">XNC1_2943</name>
</gene>
<dbReference type="GO" id="GO:0006313">
    <property type="term" value="P:DNA transposition"/>
    <property type="evidence" value="ECO:0007669"/>
    <property type="project" value="InterPro"/>
</dbReference>
<dbReference type="PANTHER" id="PTHR30298">
    <property type="entry name" value="H REPEAT-ASSOCIATED PREDICTED TRANSPOSASE"/>
    <property type="match status" value="1"/>
</dbReference>
<protein>
    <submittedName>
        <fullName evidence="2">Transposase</fullName>
    </submittedName>
</protein>
<evidence type="ECO:0000313" key="2">
    <source>
        <dbReference type="EMBL" id="CBJ90997.1"/>
    </source>
</evidence>
<reference evidence="2 3" key="1">
    <citation type="journal article" date="2011" name="PLoS ONE">
        <title>The entomopathogenic bacterial endosymbionts xenorhabdus and photorhabdus: convergent lifestyles from divergent genomes.</title>
        <authorList>
            <person name="Chaston J.M."/>
            <person name="Suen G."/>
            <person name="Tucker S.L."/>
            <person name="Andersen A.W."/>
            <person name="Bhasin A."/>
            <person name="Bode E."/>
            <person name="Bode H.B."/>
            <person name="Brachmann A.O."/>
            <person name="Cowles C.E."/>
            <person name="Cowles K.N."/>
            <person name="Darby C."/>
            <person name="de Leon L."/>
            <person name="Drace K."/>
            <person name="Du Z."/>
            <person name="Givaudan A."/>
            <person name="Herbert Tran E.E."/>
            <person name="Jewell K.A."/>
            <person name="Knack J.J."/>
            <person name="Krasomil-Osterfeld K.C."/>
            <person name="Kukor R."/>
            <person name="Lanois A."/>
            <person name="Latreille P."/>
            <person name="Leimgruber N.K."/>
            <person name="Lipke C.M."/>
            <person name="Liu R."/>
            <person name="Lu X."/>
            <person name="Martens E.C."/>
            <person name="Marri P.R."/>
            <person name="Medigue C."/>
            <person name="Menard M.L."/>
            <person name="Miller N.M."/>
            <person name="Morales-Soto N."/>
            <person name="Norton S."/>
            <person name="Ogier J.C."/>
            <person name="Orchard S.S."/>
            <person name="Park D."/>
            <person name="Park Y."/>
            <person name="Qurollo B.A."/>
            <person name="Sugar D.R."/>
            <person name="Richards G.R."/>
            <person name="Rouy Z."/>
            <person name="Slominski B."/>
            <person name="Slominski K."/>
            <person name="Snyder H."/>
            <person name="Tjaden B.C."/>
            <person name="van der Hoeven R."/>
            <person name="Welch R.D."/>
            <person name="Wheeler C."/>
            <person name="Xiang B."/>
            <person name="Barbazuk B."/>
            <person name="Gaudriault S."/>
            <person name="Goodner B."/>
            <person name="Slater S.C."/>
            <person name="Forst S."/>
            <person name="Goldman B.S."/>
            <person name="Goodrich-Blair H."/>
        </authorList>
    </citation>
    <scope>NUCLEOTIDE SEQUENCE [LARGE SCALE GENOMIC DNA]</scope>
    <source>
        <strain evidence="3">ATCC 19061 / DSM 3370 / CCUG 14189 / LMG 1036 / NCIMB 9965 / AN6</strain>
    </source>
</reference>
<dbReference type="EMBL" id="FN667742">
    <property type="protein sequence ID" value="CBJ90997.1"/>
    <property type="molecule type" value="Genomic_DNA"/>
</dbReference>
<dbReference type="HOGENOM" id="CLU_046404_3_0_6"/>
<organism evidence="2 3">
    <name type="scientific">Xenorhabdus nematophila (strain ATCC 19061 / DSM 3370 / CCUG 14189 / LMG 1036 / NCIMB 9965 / AN6)</name>
    <dbReference type="NCBI Taxonomy" id="406817"/>
    <lineage>
        <taxon>Bacteria</taxon>
        <taxon>Pseudomonadati</taxon>
        <taxon>Pseudomonadota</taxon>
        <taxon>Gammaproteobacteria</taxon>
        <taxon>Enterobacterales</taxon>
        <taxon>Morganellaceae</taxon>
        <taxon>Xenorhabdus</taxon>
    </lineage>
</organism>
<dbReference type="InterPro" id="IPR002559">
    <property type="entry name" value="Transposase_11"/>
</dbReference>
<proteinExistence type="predicted"/>
<keyword evidence="3" id="KW-1185">Reference proteome</keyword>
<dbReference type="KEGG" id="xne:XNC1_2943"/>
<dbReference type="GO" id="GO:0004803">
    <property type="term" value="F:transposase activity"/>
    <property type="evidence" value="ECO:0007669"/>
    <property type="project" value="InterPro"/>
</dbReference>
<dbReference type="Proteomes" id="UP000008075">
    <property type="component" value="Chromosome"/>
</dbReference>
<evidence type="ECO:0000259" key="1">
    <source>
        <dbReference type="Pfam" id="PF01609"/>
    </source>
</evidence>
<dbReference type="NCBIfam" id="NF033564">
    <property type="entry name" value="transpos_ISAs1"/>
    <property type="match status" value="1"/>
</dbReference>
<dbReference type="GO" id="GO:0003677">
    <property type="term" value="F:DNA binding"/>
    <property type="evidence" value="ECO:0007669"/>
    <property type="project" value="InterPro"/>
</dbReference>